<feature type="transmembrane region" description="Helical" evidence="1">
    <location>
        <begin position="6"/>
        <end position="24"/>
    </location>
</feature>
<sequence length="85" mass="9737">MNAWAFGFALLILFVIGLFVVQLMKFHRCKYDKPVDNDGYQYCSQCGKGSQPLSQLCQHKWKTIKDETIIAGTKKSVVGRMYTLE</sequence>
<proteinExistence type="predicted"/>
<organism evidence="2">
    <name type="scientific">marine sediment metagenome</name>
    <dbReference type="NCBI Taxonomy" id="412755"/>
    <lineage>
        <taxon>unclassified sequences</taxon>
        <taxon>metagenomes</taxon>
        <taxon>ecological metagenomes</taxon>
    </lineage>
</organism>
<evidence type="ECO:0000313" key="2">
    <source>
        <dbReference type="EMBL" id="KKM76064.1"/>
    </source>
</evidence>
<evidence type="ECO:0000256" key="1">
    <source>
        <dbReference type="SAM" id="Phobius"/>
    </source>
</evidence>
<feature type="non-terminal residue" evidence="2">
    <location>
        <position position="85"/>
    </location>
</feature>
<reference evidence="2" key="1">
    <citation type="journal article" date="2015" name="Nature">
        <title>Complex archaea that bridge the gap between prokaryotes and eukaryotes.</title>
        <authorList>
            <person name="Spang A."/>
            <person name="Saw J.H."/>
            <person name="Jorgensen S.L."/>
            <person name="Zaremba-Niedzwiedzka K."/>
            <person name="Martijn J."/>
            <person name="Lind A.E."/>
            <person name="van Eijk R."/>
            <person name="Schleper C."/>
            <person name="Guy L."/>
            <person name="Ettema T.J."/>
        </authorList>
    </citation>
    <scope>NUCLEOTIDE SEQUENCE</scope>
</reference>
<keyword evidence="1" id="KW-0472">Membrane</keyword>
<dbReference type="EMBL" id="LAZR01008869">
    <property type="protein sequence ID" value="KKM76064.1"/>
    <property type="molecule type" value="Genomic_DNA"/>
</dbReference>
<name>A0A0F9K1X0_9ZZZZ</name>
<dbReference type="AlphaFoldDB" id="A0A0F9K1X0"/>
<keyword evidence="1" id="KW-0812">Transmembrane</keyword>
<keyword evidence="1" id="KW-1133">Transmembrane helix</keyword>
<comment type="caution">
    <text evidence="2">The sequence shown here is derived from an EMBL/GenBank/DDBJ whole genome shotgun (WGS) entry which is preliminary data.</text>
</comment>
<accession>A0A0F9K1X0</accession>
<protein>
    <submittedName>
        <fullName evidence="2">Uncharacterized protein</fullName>
    </submittedName>
</protein>
<gene>
    <name evidence="2" type="ORF">LCGC14_1383790</name>
</gene>